<evidence type="ECO:0000256" key="5">
    <source>
        <dbReference type="ARBA" id="ARBA00022927"/>
    </source>
</evidence>
<keyword evidence="11" id="KW-1185">Reference proteome</keyword>
<evidence type="ECO:0000313" key="10">
    <source>
        <dbReference type="EMBL" id="VDN17396.1"/>
    </source>
</evidence>
<comment type="function">
    <text evidence="9">Has a role in transport between endoplasmic reticulum and Golgi.</text>
</comment>
<keyword evidence="2 9" id="KW-0813">Transport</keyword>
<dbReference type="GO" id="GO:0005793">
    <property type="term" value="C:endoplasmic reticulum-Golgi intermediate compartment"/>
    <property type="evidence" value="ECO:0007669"/>
    <property type="project" value="UniProtKB-UniRule"/>
</dbReference>
<feature type="transmembrane region" description="Helical" evidence="9">
    <location>
        <begin position="190"/>
        <end position="208"/>
    </location>
</feature>
<gene>
    <name evidence="10" type="ORF">GPUH_LOCUS10402</name>
</gene>
<evidence type="ECO:0000256" key="2">
    <source>
        <dbReference type="ARBA" id="ARBA00022448"/>
    </source>
</evidence>
<protein>
    <recommendedName>
        <fullName evidence="9">Protein YIF1</fullName>
    </recommendedName>
</protein>
<keyword evidence="5 9" id="KW-0653">Protein transport</keyword>
<evidence type="ECO:0000256" key="4">
    <source>
        <dbReference type="ARBA" id="ARBA00022824"/>
    </source>
</evidence>
<dbReference type="OrthoDB" id="337750at2759"/>
<dbReference type="GO" id="GO:0030134">
    <property type="term" value="C:COPII-coated ER to Golgi transport vesicle"/>
    <property type="evidence" value="ECO:0007669"/>
    <property type="project" value="TreeGrafter"/>
</dbReference>
<evidence type="ECO:0000313" key="11">
    <source>
        <dbReference type="Proteomes" id="UP000271098"/>
    </source>
</evidence>
<dbReference type="GO" id="GO:0006888">
    <property type="term" value="P:endoplasmic reticulum to Golgi vesicle-mediated transport"/>
    <property type="evidence" value="ECO:0007669"/>
    <property type="project" value="UniProtKB-UniRule"/>
</dbReference>
<keyword evidence="4 9" id="KW-0256">Endoplasmic reticulum</keyword>
<feature type="transmembrane region" description="Helical" evidence="9">
    <location>
        <begin position="150"/>
        <end position="169"/>
    </location>
</feature>
<evidence type="ECO:0000256" key="9">
    <source>
        <dbReference type="RuleBase" id="RU368073"/>
    </source>
</evidence>
<keyword evidence="3 9" id="KW-0812">Transmembrane</keyword>
<keyword evidence="7 9" id="KW-0333">Golgi apparatus</keyword>
<evidence type="ECO:0000256" key="7">
    <source>
        <dbReference type="ARBA" id="ARBA00023034"/>
    </source>
</evidence>
<dbReference type="GO" id="GO:0005789">
    <property type="term" value="C:endoplasmic reticulum membrane"/>
    <property type="evidence" value="ECO:0007669"/>
    <property type="project" value="UniProtKB-SubCell"/>
</dbReference>
<keyword evidence="8 9" id="KW-0472">Membrane</keyword>
<dbReference type="GO" id="GO:0000139">
    <property type="term" value="C:Golgi membrane"/>
    <property type="evidence" value="ECO:0007669"/>
    <property type="project" value="UniProtKB-SubCell"/>
</dbReference>
<dbReference type="EMBL" id="UYRT01077957">
    <property type="protein sequence ID" value="VDN17396.1"/>
    <property type="molecule type" value="Genomic_DNA"/>
</dbReference>
<comment type="similarity">
    <text evidence="1 9">Belongs to the YIF1 family.</text>
</comment>
<evidence type="ECO:0000256" key="3">
    <source>
        <dbReference type="ARBA" id="ARBA00022692"/>
    </source>
</evidence>
<evidence type="ECO:0000313" key="12">
    <source>
        <dbReference type="WBParaSite" id="GPUH_0001041501-mRNA-1"/>
    </source>
</evidence>
<reference evidence="12" key="1">
    <citation type="submission" date="2016-06" db="UniProtKB">
        <authorList>
            <consortium name="WormBaseParasite"/>
        </authorList>
    </citation>
    <scope>IDENTIFICATION</scope>
</reference>
<dbReference type="WBParaSite" id="GPUH_0001041501-mRNA-1">
    <property type="protein sequence ID" value="GPUH_0001041501-mRNA-1"/>
    <property type="gene ID" value="GPUH_0001041501"/>
</dbReference>
<reference evidence="10 11" key="2">
    <citation type="submission" date="2018-11" db="EMBL/GenBank/DDBJ databases">
        <authorList>
            <consortium name="Pathogen Informatics"/>
        </authorList>
    </citation>
    <scope>NUCLEOTIDE SEQUENCE [LARGE SCALE GENOMIC DNA]</scope>
</reference>
<accession>A0A183DNW1</accession>
<dbReference type="AlphaFoldDB" id="A0A183DNW1"/>
<dbReference type="PANTHER" id="PTHR14083">
    <property type="entry name" value="YIP1 INTERACTING FACTOR HOMOLOG YIF1 PROTEIN"/>
    <property type="match status" value="1"/>
</dbReference>
<comment type="subcellular location">
    <subcellularLocation>
        <location evidence="9">Endoplasmic reticulum membrane</location>
        <topology evidence="9">Multi-pass membrane protein</topology>
    </subcellularLocation>
    <subcellularLocation>
        <location evidence="9">Golgi apparatus membrane</location>
        <topology evidence="9">Multi-pass membrane protein</topology>
    </subcellularLocation>
</comment>
<evidence type="ECO:0000256" key="6">
    <source>
        <dbReference type="ARBA" id="ARBA00022989"/>
    </source>
</evidence>
<feature type="transmembrane region" description="Helical" evidence="9">
    <location>
        <begin position="95"/>
        <end position="113"/>
    </location>
</feature>
<evidence type="ECO:0000256" key="1">
    <source>
        <dbReference type="ARBA" id="ARBA00009727"/>
    </source>
</evidence>
<evidence type="ECO:0000256" key="8">
    <source>
        <dbReference type="ARBA" id="ARBA00023136"/>
    </source>
</evidence>
<feature type="transmembrane region" description="Helical" evidence="9">
    <location>
        <begin position="125"/>
        <end position="144"/>
    </location>
</feature>
<keyword evidence="6 9" id="KW-1133">Transmembrane helix</keyword>
<proteinExistence type="inferred from homology"/>
<dbReference type="PANTHER" id="PTHR14083:SF0">
    <property type="entry name" value="YIP1D-INTERACTING FACTOR 1, ISOFORM C"/>
    <property type="match status" value="1"/>
</dbReference>
<dbReference type="Proteomes" id="UP000271098">
    <property type="component" value="Unassembled WGS sequence"/>
</dbReference>
<organism evidence="12">
    <name type="scientific">Gongylonema pulchrum</name>
    <dbReference type="NCBI Taxonomy" id="637853"/>
    <lineage>
        <taxon>Eukaryota</taxon>
        <taxon>Metazoa</taxon>
        <taxon>Ecdysozoa</taxon>
        <taxon>Nematoda</taxon>
        <taxon>Chromadorea</taxon>
        <taxon>Rhabditida</taxon>
        <taxon>Spirurina</taxon>
        <taxon>Spiruromorpha</taxon>
        <taxon>Spiruroidea</taxon>
        <taxon>Gongylonematidae</taxon>
        <taxon>Gongylonema</taxon>
    </lineage>
</organism>
<dbReference type="GO" id="GO:0015031">
    <property type="term" value="P:protein transport"/>
    <property type="evidence" value="ECO:0007669"/>
    <property type="project" value="UniProtKB-KW"/>
</dbReference>
<sequence length="257" mass="29235">MLNAARQIGGQFAVQQKEKLAKYLSAFQLKYYFAVDNTYVGKKLGIILFPFAHRNAIPLSLILQFFFLQHPLLCPTALLHFRFTPEQLGIITTNAMAYLIFENILITITRYIMNISQALTFWHSLAYSSYKFVGMNISLLAFIVGGKITYYWVLAYTSFAVVFFLLRTVKTFILDVQSSYTEEGGRKRKIYLLLFIAFTQPFLMWWLTSSVTSYTPSKLDFAQLALSGMGLSKAASKGQVPVLPNGEVDYEALLKMP</sequence>
<dbReference type="InterPro" id="IPR005578">
    <property type="entry name" value="Yif1_fam"/>
</dbReference>
<dbReference type="Pfam" id="PF03878">
    <property type="entry name" value="YIF1"/>
    <property type="match status" value="2"/>
</dbReference>
<name>A0A183DNW1_9BILA</name>